<feature type="transmembrane region" description="Helical" evidence="1">
    <location>
        <begin position="6"/>
        <end position="26"/>
    </location>
</feature>
<dbReference type="Proteomes" id="UP000177894">
    <property type="component" value="Chromosome"/>
</dbReference>
<dbReference type="Pfam" id="PF09682">
    <property type="entry name" value="Phage_holin_6_1"/>
    <property type="match status" value="1"/>
</dbReference>
<keyword evidence="4" id="KW-1185">Reference proteome</keyword>
<dbReference type="RefSeq" id="WP_070969575.1">
    <property type="nucleotide sequence ID" value="NZ_CP017603.1"/>
</dbReference>
<dbReference type="InterPro" id="IPR010026">
    <property type="entry name" value="Phage_holin_LL-H"/>
</dbReference>
<dbReference type="EMBL" id="CP017603">
    <property type="protein sequence ID" value="AOY76993.1"/>
    <property type="molecule type" value="Genomic_DNA"/>
</dbReference>
<name>A0AAC9WH97_9CLOT</name>
<evidence type="ECO:0000313" key="2">
    <source>
        <dbReference type="EMBL" id="AOY76993.1"/>
    </source>
</evidence>
<dbReference type="KEGG" id="cfm:BJL90_14690"/>
<evidence type="ECO:0000313" key="5">
    <source>
        <dbReference type="Proteomes" id="UP000192478"/>
    </source>
</evidence>
<gene>
    <name evidence="2" type="ORF">BJL90_14690</name>
    <name evidence="3" type="ORF">CLFO_18800</name>
</gene>
<organism evidence="3 5">
    <name type="scientific">Clostridium formicaceticum</name>
    <dbReference type="NCBI Taxonomy" id="1497"/>
    <lineage>
        <taxon>Bacteria</taxon>
        <taxon>Bacillati</taxon>
        <taxon>Bacillota</taxon>
        <taxon>Clostridia</taxon>
        <taxon>Eubacteriales</taxon>
        <taxon>Clostridiaceae</taxon>
        <taxon>Clostridium</taxon>
    </lineage>
</organism>
<reference evidence="3 5" key="2">
    <citation type="submission" date="2017-03" db="EMBL/GenBank/DDBJ databases">
        <title>Complete sequence of Clostridium formicaceticum DSM 92.</title>
        <authorList>
            <person name="Poehlein A."/>
            <person name="Karl M."/>
            <person name="Bengelsdorf F.R."/>
            <person name="Duerre P."/>
            <person name="Daniel R."/>
        </authorList>
    </citation>
    <scope>NUCLEOTIDE SEQUENCE [LARGE SCALE GENOMIC DNA]</scope>
    <source>
        <strain evidence="3 5">DSM 92</strain>
    </source>
</reference>
<keyword evidence="1" id="KW-1133">Transmembrane helix</keyword>
<reference evidence="2 4" key="1">
    <citation type="submission" date="2016-10" db="EMBL/GenBank/DDBJ databases">
        <title>Complete Genome Sequence of Acetogen Clostridium formicoaceticum ATCC 27076.</title>
        <authorList>
            <person name="Bao T."/>
            <person name="Cheng C."/>
            <person name="Zhao J."/>
            <person name="Yang S.-T."/>
            <person name="Wang J."/>
            <person name="Wang M."/>
        </authorList>
    </citation>
    <scope>NUCLEOTIDE SEQUENCE [LARGE SCALE GENOMIC DNA]</scope>
    <source>
        <strain evidence="2 4">ATCC 27076</strain>
    </source>
</reference>
<keyword evidence="1" id="KW-0472">Membrane</keyword>
<evidence type="ECO:0000313" key="4">
    <source>
        <dbReference type="Proteomes" id="UP000177894"/>
    </source>
</evidence>
<accession>A0AAC9WH97</accession>
<evidence type="ECO:0000313" key="3">
    <source>
        <dbReference type="EMBL" id="ARE87480.1"/>
    </source>
</evidence>
<dbReference type="EMBL" id="CP020559">
    <property type="protein sequence ID" value="ARE87480.1"/>
    <property type="molecule type" value="Genomic_DNA"/>
</dbReference>
<proteinExistence type="predicted"/>
<dbReference type="AlphaFoldDB" id="A0AAC9WH97"/>
<dbReference type="Proteomes" id="UP000192478">
    <property type="component" value="Chromosome"/>
</dbReference>
<sequence>MIDLILFVMITFLTVIFIFVVAPVLSKTINNKDMEKVETLINRVVLFIEQTEKDISNEEKKHLAISYTKTILEYLDIEFNVLLLEILIEAQVYLLKNKSTNN</sequence>
<protein>
    <recommendedName>
        <fullName evidence="6">Phage holin</fullName>
    </recommendedName>
</protein>
<keyword evidence="1" id="KW-0812">Transmembrane</keyword>
<evidence type="ECO:0000256" key="1">
    <source>
        <dbReference type="SAM" id="Phobius"/>
    </source>
</evidence>
<evidence type="ECO:0008006" key="6">
    <source>
        <dbReference type="Google" id="ProtNLM"/>
    </source>
</evidence>